<feature type="transmembrane region" description="Helical" evidence="6">
    <location>
        <begin position="494"/>
        <end position="517"/>
    </location>
</feature>
<comment type="similarity">
    <text evidence="1">Belongs to the glycosyl hydrolase 10 (cellulase F) family.</text>
</comment>
<organism evidence="8 9">
    <name type="scientific">Camellia sinensis var. sinensis</name>
    <name type="common">China tea</name>
    <dbReference type="NCBI Taxonomy" id="542762"/>
    <lineage>
        <taxon>Eukaryota</taxon>
        <taxon>Viridiplantae</taxon>
        <taxon>Streptophyta</taxon>
        <taxon>Embryophyta</taxon>
        <taxon>Tracheophyta</taxon>
        <taxon>Spermatophyta</taxon>
        <taxon>Magnoliopsida</taxon>
        <taxon>eudicotyledons</taxon>
        <taxon>Gunneridae</taxon>
        <taxon>Pentapetalae</taxon>
        <taxon>asterids</taxon>
        <taxon>Ericales</taxon>
        <taxon>Theaceae</taxon>
        <taxon>Camellia</taxon>
    </lineage>
</organism>
<dbReference type="Gene3D" id="3.20.20.80">
    <property type="entry name" value="Glycosidases"/>
    <property type="match status" value="1"/>
</dbReference>
<dbReference type="GO" id="GO:0000272">
    <property type="term" value="P:polysaccharide catabolic process"/>
    <property type="evidence" value="ECO:0007669"/>
    <property type="project" value="UniProtKB-KW"/>
</dbReference>
<dbReference type="InterPro" id="IPR036259">
    <property type="entry name" value="MFS_trans_sf"/>
</dbReference>
<keyword evidence="9" id="KW-1185">Reference proteome</keyword>
<keyword evidence="2" id="KW-0378">Hydrolase</keyword>
<evidence type="ECO:0000259" key="7">
    <source>
        <dbReference type="PROSITE" id="PS51760"/>
    </source>
</evidence>
<dbReference type="Proteomes" id="UP000306102">
    <property type="component" value="Unassembled WGS sequence"/>
</dbReference>
<evidence type="ECO:0000256" key="6">
    <source>
        <dbReference type="SAM" id="Phobius"/>
    </source>
</evidence>
<dbReference type="Gene3D" id="1.20.1250.20">
    <property type="entry name" value="MFS general substrate transporter like domains"/>
    <property type="match status" value="1"/>
</dbReference>
<feature type="transmembrane region" description="Helical" evidence="6">
    <location>
        <begin position="324"/>
        <end position="342"/>
    </location>
</feature>
<dbReference type="InterPro" id="IPR056555">
    <property type="entry name" value="NFD4_C"/>
</dbReference>
<dbReference type="PANTHER" id="PTHR31490">
    <property type="entry name" value="GLYCOSYL HYDROLASE"/>
    <property type="match status" value="1"/>
</dbReference>
<feature type="transmembrane region" description="Helical" evidence="6">
    <location>
        <begin position="173"/>
        <end position="193"/>
    </location>
</feature>
<dbReference type="STRING" id="542762.A0A4S4DG46"/>
<proteinExistence type="inferred from homology"/>
<dbReference type="InterPro" id="IPR001000">
    <property type="entry name" value="GH10_dom"/>
</dbReference>
<dbReference type="Pfam" id="PF06813">
    <property type="entry name" value="Nodulin-like"/>
    <property type="match status" value="1"/>
</dbReference>
<keyword evidence="4" id="KW-0624">Polysaccharide degradation</keyword>
<reference evidence="8 9" key="1">
    <citation type="journal article" date="2018" name="Proc. Natl. Acad. Sci. U.S.A.">
        <title>Draft genome sequence of Camellia sinensis var. sinensis provides insights into the evolution of the tea genome and tea quality.</title>
        <authorList>
            <person name="Wei C."/>
            <person name="Yang H."/>
            <person name="Wang S."/>
            <person name="Zhao J."/>
            <person name="Liu C."/>
            <person name="Gao L."/>
            <person name="Xia E."/>
            <person name="Lu Y."/>
            <person name="Tai Y."/>
            <person name="She G."/>
            <person name="Sun J."/>
            <person name="Cao H."/>
            <person name="Tong W."/>
            <person name="Gao Q."/>
            <person name="Li Y."/>
            <person name="Deng W."/>
            <person name="Jiang X."/>
            <person name="Wang W."/>
            <person name="Chen Q."/>
            <person name="Zhang S."/>
            <person name="Li H."/>
            <person name="Wu J."/>
            <person name="Wang P."/>
            <person name="Li P."/>
            <person name="Shi C."/>
            <person name="Zheng F."/>
            <person name="Jian J."/>
            <person name="Huang B."/>
            <person name="Shan D."/>
            <person name="Shi M."/>
            <person name="Fang C."/>
            <person name="Yue Y."/>
            <person name="Li F."/>
            <person name="Li D."/>
            <person name="Wei S."/>
            <person name="Han B."/>
            <person name="Jiang C."/>
            <person name="Yin Y."/>
            <person name="Xia T."/>
            <person name="Zhang Z."/>
            <person name="Bennetzen J.L."/>
            <person name="Zhao S."/>
            <person name="Wan X."/>
        </authorList>
    </citation>
    <scope>NUCLEOTIDE SEQUENCE [LARGE SCALE GENOMIC DNA]</scope>
    <source>
        <strain evidence="9">cv. Shuchazao</strain>
        <tissue evidence="8">Leaf</tissue>
    </source>
</reference>
<dbReference type="Pfam" id="PF23262">
    <property type="entry name" value="NFD4_C"/>
    <property type="match status" value="1"/>
</dbReference>
<feature type="transmembrane region" description="Helical" evidence="6">
    <location>
        <begin position="348"/>
        <end position="371"/>
    </location>
</feature>
<evidence type="ECO:0000313" key="8">
    <source>
        <dbReference type="EMBL" id="THG00786.1"/>
    </source>
</evidence>
<feature type="transmembrane region" description="Helical" evidence="6">
    <location>
        <begin position="214"/>
        <end position="232"/>
    </location>
</feature>
<keyword evidence="6" id="KW-1133">Transmembrane helix</keyword>
<evidence type="ECO:0000256" key="2">
    <source>
        <dbReference type="ARBA" id="ARBA00022801"/>
    </source>
</evidence>
<dbReference type="GO" id="GO:0031176">
    <property type="term" value="F:endo-1,4-beta-xylanase activity"/>
    <property type="evidence" value="ECO:0007669"/>
    <property type="project" value="UniProtKB-ARBA"/>
</dbReference>
<feature type="transmembrane region" description="Helical" evidence="6">
    <location>
        <begin position="238"/>
        <end position="261"/>
    </location>
</feature>
<dbReference type="CDD" id="cd17354">
    <property type="entry name" value="MFS_Mch1p_like"/>
    <property type="match status" value="1"/>
</dbReference>
<keyword evidence="3" id="KW-0119">Carbohydrate metabolism</keyword>
<name>A0A4S4DG46_CAMSN</name>
<evidence type="ECO:0000256" key="3">
    <source>
        <dbReference type="ARBA" id="ARBA00023277"/>
    </source>
</evidence>
<protein>
    <recommendedName>
        <fullName evidence="7">GH10 domain-containing protein</fullName>
    </recommendedName>
</protein>
<dbReference type="InterPro" id="IPR010658">
    <property type="entry name" value="Nodulin-like"/>
</dbReference>
<dbReference type="SUPFAM" id="SSF103473">
    <property type="entry name" value="MFS general substrate transporter"/>
    <property type="match status" value="1"/>
</dbReference>
<feature type="transmembrane region" description="Helical" evidence="6">
    <location>
        <begin position="146"/>
        <end position="167"/>
    </location>
</feature>
<accession>A0A4S4DG46</accession>
<dbReference type="InterPro" id="IPR044846">
    <property type="entry name" value="GH10"/>
</dbReference>
<keyword evidence="6" id="KW-0812">Transmembrane</keyword>
<dbReference type="Pfam" id="PF00331">
    <property type="entry name" value="Glyco_hydro_10"/>
    <property type="match status" value="1"/>
</dbReference>
<evidence type="ECO:0000313" key="9">
    <source>
        <dbReference type="Proteomes" id="UP000306102"/>
    </source>
</evidence>
<sequence>MGLELSPTSPAGKWLGFVTAVWVQAISGNNYTFSNYSDALKSLMALTQLQLNNLSVAKDVGKAFGLLAGLASDRLPTPLLLLIGSLEGFVGYGVQWLVVSQKIKPLPYWQMCIFLCMGGNSTTWMNTAVLVTCIRNFRKNRGPVSGILKGYVGLSTAIFTDLCTALSSSDPSTFLLMLTIVPFLVCLTAILFLREIPPSSTAGEDKEEARYFGIINAVAVVVAVYLLLFDVTGAHNRLISQSFAIILLILLASPISIPLYIATQNWIRSNSESNSDLEGVVTEPLLGMPEKEKTATEAAVAVERRAPVIGEDHTIIEALRTVDFWVLFVSFLCGVGTGLAVMNNMGQMGLALGYVDVSIFVSLTSIFGFFGRIISGSVSEYFIKKAGTPRPLWNAASQILMAVGYILMAMALPGSLYIGSIIVGICYGVRLAVSVPTASELFGLKYYGLIYNILILNLPLGSFLFSGLLAGFLYDAEATTTAGGGNTCIGAHCYRLVFIVMAIACVVGFGLDVLLAFRTKSIYAKIYASKKSKKSIAYSLETGVAGSHGSVYAVLLTGKCLERQAKMKKIDGPLYDSSAYTKCKQQPEEPLYDGGVLKDRAPDVQPIFHGDSGSTVHYWPGWVKIDGAESALVRASLMADHITTYKCIGTVVAKRGCWSFLKGGFELTSSSNFYILYFQSSDDRDINITVTSTSLQPFTKEQWRMNQQYKINTERKRAATIHVSDGHGDRLQGAKIMVEQVSKDFPFGSAIAKTILGNVPFQNWFVERFNAAVFENELKWYATEPKPGHIDYTLPDQMLEFVRANQIIARGHNIFWENPKYTPEWVLNLTGPELQSAVSSRIQSLMSKYKEEFIHWDISNEMLHYNFYEQRLGPNATLHFFEMAHESDPLATLFMNEFNVVETCEDGSSTVDDYISRLRELKQGGVSMDGIGLEAHFTVPNLALMRAVLDKLATLELPIWLTEVDISSTIDKETQGVYLEQVLREGFSHPSVNGIMLWTALHPNGYCYQMCLTDNDFHNLPAGNVVDKLLKEWRTGFEHEEDGQIQTDVYGSYSFYGFLGEYQITVSYGNRTAKSTFSLSRGDETLHFNIQV</sequence>
<dbReference type="PROSITE" id="PS51760">
    <property type="entry name" value="GH10_2"/>
    <property type="match status" value="1"/>
</dbReference>
<gene>
    <name evidence="8" type="ORF">TEA_000475</name>
</gene>
<comment type="caution">
    <text evidence="8">The sequence shown here is derived from an EMBL/GenBank/DDBJ whole genome shotgun (WGS) entry which is preliminary data.</text>
</comment>
<feature type="transmembrane region" description="Helical" evidence="6">
    <location>
        <begin position="79"/>
        <end position="96"/>
    </location>
</feature>
<evidence type="ECO:0000256" key="1">
    <source>
        <dbReference type="ARBA" id="ARBA00007495"/>
    </source>
</evidence>
<comment type="similarity">
    <text evidence="5">Belongs to the major facilitator superfamily. Phosphate:H(+) symporter (TC 2.A.1.9) family.</text>
</comment>
<feature type="transmembrane region" description="Helical" evidence="6">
    <location>
        <begin position="108"/>
        <end position="134"/>
    </location>
</feature>
<dbReference type="EMBL" id="SDRB02011597">
    <property type="protein sequence ID" value="THG00786.1"/>
    <property type="molecule type" value="Genomic_DNA"/>
</dbReference>
<feature type="transmembrane region" description="Helical" evidence="6">
    <location>
        <begin position="449"/>
        <end position="474"/>
    </location>
</feature>
<dbReference type="PANTHER" id="PTHR31490:SF3">
    <property type="entry name" value="GLYCOSYL HYDROLASE FAMILY 10 PROTEIN"/>
    <property type="match status" value="1"/>
</dbReference>
<keyword evidence="6" id="KW-0472">Membrane</keyword>
<evidence type="ECO:0000256" key="5">
    <source>
        <dbReference type="ARBA" id="ARBA00044504"/>
    </source>
</evidence>
<feature type="domain" description="GH10" evidence="7">
    <location>
        <begin position="732"/>
        <end position="1029"/>
    </location>
</feature>
<dbReference type="InterPro" id="IPR017853">
    <property type="entry name" value="GH"/>
</dbReference>
<dbReference type="SUPFAM" id="SSF51445">
    <property type="entry name" value="(Trans)glycosidases"/>
    <property type="match status" value="1"/>
</dbReference>
<dbReference type="SMART" id="SM00633">
    <property type="entry name" value="Glyco_10"/>
    <property type="match status" value="1"/>
</dbReference>
<evidence type="ECO:0000256" key="4">
    <source>
        <dbReference type="ARBA" id="ARBA00023326"/>
    </source>
</evidence>
<dbReference type="AlphaFoldDB" id="A0A4S4DG46"/>